<keyword evidence="2" id="KW-0328">Glycosyltransferase</keyword>
<dbReference type="PANTHER" id="PTHR43685:SF11">
    <property type="entry name" value="GLYCOSYLTRANSFERASE TAGX-RELATED"/>
    <property type="match status" value="1"/>
</dbReference>
<dbReference type="InterPro" id="IPR029044">
    <property type="entry name" value="Nucleotide-diphossugar_trans"/>
</dbReference>
<dbReference type="InterPro" id="IPR001173">
    <property type="entry name" value="Glyco_trans_2-like"/>
</dbReference>
<dbReference type="GO" id="GO:0050501">
    <property type="term" value="F:hyaluronan synthase activity"/>
    <property type="evidence" value="ECO:0007669"/>
    <property type="project" value="UniProtKB-EC"/>
</dbReference>
<dbReference type="PANTHER" id="PTHR43685">
    <property type="entry name" value="GLYCOSYLTRANSFERASE"/>
    <property type="match status" value="1"/>
</dbReference>
<name>A0A1J5QQX7_9ZZZZ</name>
<comment type="caution">
    <text evidence="2">The sequence shown here is derived from an EMBL/GenBank/DDBJ whole genome shotgun (WGS) entry which is preliminary data.</text>
</comment>
<evidence type="ECO:0000259" key="1">
    <source>
        <dbReference type="Pfam" id="PF00535"/>
    </source>
</evidence>
<feature type="domain" description="Glycosyltransferase 2-like" evidence="1">
    <location>
        <begin position="9"/>
        <end position="174"/>
    </location>
</feature>
<evidence type="ECO:0000313" key="2">
    <source>
        <dbReference type="EMBL" id="OIQ79891.1"/>
    </source>
</evidence>
<dbReference type="InterPro" id="IPR050834">
    <property type="entry name" value="Glycosyltransf_2"/>
</dbReference>
<gene>
    <name evidence="2" type="primary">hyaD_10</name>
    <name evidence="2" type="ORF">GALL_383630</name>
</gene>
<protein>
    <submittedName>
        <fullName evidence="2">Hyaluronan synthase</fullName>
        <ecNumber evidence="2">2.4.1.212</ecNumber>
    </submittedName>
</protein>
<dbReference type="EC" id="2.4.1.212" evidence="2"/>
<reference evidence="2" key="1">
    <citation type="submission" date="2016-10" db="EMBL/GenBank/DDBJ databases">
        <title>Sequence of Gallionella enrichment culture.</title>
        <authorList>
            <person name="Poehlein A."/>
            <person name="Muehling M."/>
            <person name="Daniel R."/>
        </authorList>
    </citation>
    <scope>NUCLEOTIDE SEQUENCE</scope>
</reference>
<proteinExistence type="predicted"/>
<keyword evidence="2" id="KW-0808">Transferase</keyword>
<accession>A0A1J5QQX7</accession>
<sequence length="394" mass="43769">MTDLPEIDIVIPVFNHAEHLTRCIASALSQTYPPRMIICVDDASPDPRVGEILRKFAGSSPAIRIITLEKNSGICHAQNVALAAAKSEYVAFLDCDDWLHPGALASVATAIGRERADYVFSDRIDVDEINGTQTVRLYGGQPQLQNMRTHTENLLDHMVASHLKVISKALIEKLGGFESGSDGVQDWDIALKASEIAKLCHVPEALYFHRVHPGQNSSYDNIVNIRKTNEVRRAAQQRRFSSPITPGNEPVMPSRLQSLAAVAPYFLEKLSMAEIILAMDTFGNVHFIPQSRACANDLLTNFKISEVIFLGGNQLYLDLLKDFWAVSKRPLIGYYLSDFDGSIPAIDALRWSNSYFDYVFCSSPVGHIALLGYTHKELQVTVKKYVHEATAQHS</sequence>
<dbReference type="AlphaFoldDB" id="A0A1J5QQX7"/>
<dbReference type="SUPFAM" id="SSF53448">
    <property type="entry name" value="Nucleotide-diphospho-sugar transferases"/>
    <property type="match status" value="1"/>
</dbReference>
<dbReference type="Pfam" id="PF00535">
    <property type="entry name" value="Glycos_transf_2"/>
    <property type="match status" value="1"/>
</dbReference>
<dbReference type="EMBL" id="MLJW01001142">
    <property type="protein sequence ID" value="OIQ79891.1"/>
    <property type="molecule type" value="Genomic_DNA"/>
</dbReference>
<organism evidence="2">
    <name type="scientific">mine drainage metagenome</name>
    <dbReference type="NCBI Taxonomy" id="410659"/>
    <lineage>
        <taxon>unclassified sequences</taxon>
        <taxon>metagenomes</taxon>
        <taxon>ecological metagenomes</taxon>
    </lineage>
</organism>
<dbReference type="Gene3D" id="3.90.550.10">
    <property type="entry name" value="Spore Coat Polysaccharide Biosynthesis Protein SpsA, Chain A"/>
    <property type="match status" value="1"/>
</dbReference>